<evidence type="ECO:0000313" key="2">
    <source>
        <dbReference type="Proteomes" id="UP000464053"/>
    </source>
</evidence>
<dbReference type="Pfam" id="PF11046">
    <property type="entry name" value="HycA_repressor"/>
    <property type="match status" value="1"/>
</dbReference>
<sequence length="144" mass="16856">MCWKMNTKTVLAEKAEIINSEKKKMDRLWNAYVMELIKGITSTESLYHHHVVPYQKGQLLVEVFGNVYVKIIRYGTFGSIKVQYQVESEELGPIEIPPTNIYRQGVVDDGILLSDKDQIFEHYLQKLQVIYNHILQYFTKGEEE</sequence>
<dbReference type="EMBL" id="CP028271">
    <property type="protein sequence ID" value="QHM73074.1"/>
    <property type="molecule type" value="Genomic_DNA"/>
</dbReference>
<proteinExistence type="predicted"/>
<name>A0A6P1Q4D3_9GAMM</name>
<gene>
    <name evidence="1" type="primary">hycA_2</name>
    <name evidence="1" type="ORF">C7M51_03415</name>
</gene>
<dbReference type="Proteomes" id="UP000464053">
    <property type="component" value="Chromosome"/>
</dbReference>
<keyword evidence="2" id="KW-1185">Reference proteome</keyword>
<organism evidence="1 2">
    <name type="scientific">Mixta intestinalis</name>
    <dbReference type="NCBI Taxonomy" id="1615494"/>
    <lineage>
        <taxon>Bacteria</taxon>
        <taxon>Pseudomonadati</taxon>
        <taxon>Pseudomonadota</taxon>
        <taxon>Gammaproteobacteria</taxon>
        <taxon>Enterobacterales</taxon>
        <taxon>Erwiniaceae</taxon>
        <taxon>Mixta</taxon>
    </lineage>
</organism>
<keyword evidence="1" id="KW-0456">Lyase</keyword>
<reference evidence="1 2" key="1">
    <citation type="submission" date="2018-03" db="EMBL/GenBank/DDBJ databases">
        <title>Pantoea intestinalis SRCM103226 isolated form the mealworm.</title>
        <authorList>
            <person name="Jeong D.-Y."/>
            <person name="Kim J.W."/>
        </authorList>
    </citation>
    <scope>NUCLEOTIDE SEQUENCE [LARGE SCALE GENOMIC DNA]</scope>
    <source>
        <strain evidence="1 2">SRCM103226</strain>
    </source>
</reference>
<dbReference type="KEGG" id="mint:C7M51_03415"/>
<dbReference type="InterPro" id="IPR021285">
    <property type="entry name" value="Tscrpt_reg_HycA"/>
</dbReference>
<protein>
    <submittedName>
        <fullName evidence="1">Formate hydrogenlyase regulatory protein HycA</fullName>
    </submittedName>
</protein>
<dbReference type="AlphaFoldDB" id="A0A6P1Q4D3"/>
<evidence type="ECO:0000313" key="1">
    <source>
        <dbReference type="EMBL" id="QHM73074.1"/>
    </source>
</evidence>
<accession>A0A6P1Q4D3</accession>
<dbReference type="GO" id="GO:0016829">
    <property type="term" value="F:lyase activity"/>
    <property type="evidence" value="ECO:0007669"/>
    <property type="project" value="UniProtKB-KW"/>
</dbReference>